<dbReference type="RefSeq" id="WP_003523780.1">
    <property type="nucleotide sequence ID" value="NZ_CABKQO010000001.1"/>
</dbReference>
<evidence type="ECO:0000313" key="7">
    <source>
        <dbReference type="EMBL" id="QIX89222.1"/>
    </source>
</evidence>
<reference evidence="7 8" key="1">
    <citation type="submission" date="2019-11" db="EMBL/GenBank/DDBJ databases">
        <title>FDA dAtabase for Regulatory Grade micrObial Sequences (FDA-ARGOS): Supporting development and validation of Infectious Disease Dx tests.</title>
        <authorList>
            <person name="Turner S."/>
            <person name="Byrd R."/>
            <person name="Tallon L."/>
            <person name="Sadzewicz L."/>
            <person name="Vavikolanu K."/>
            <person name="Mehta A."/>
            <person name="Aluvathingal J."/>
            <person name="Nadendla S."/>
            <person name="Myers T."/>
            <person name="Yan Y."/>
            <person name="Sichtig H."/>
        </authorList>
    </citation>
    <scope>NUCLEOTIDE SEQUENCE [LARGE SCALE GENOMIC DNA]</scope>
    <source>
        <strain evidence="7 8">FDAARGOS_739</strain>
    </source>
</reference>
<dbReference type="Pfam" id="PF00625">
    <property type="entry name" value="Guanylate_kin"/>
    <property type="match status" value="1"/>
</dbReference>
<comment type="similarity">
    <text evidence="2">Belongs to the guanylate kinase family.</text>
</comment>
<dbReference type="AlphaFoldDB" id="A0AAP9LXD7"/>
<sequence>MLTIIMGRTCSGKSTIVKELKKYGFHLILTTTTRPKREKEIQNVDYHFVSEEEFLEKIDQNYFAEYKVYKTELGIWYYGSAREDIESAGEKGIIILTPEGYRDVVKEYPSLEYRLVYIYANNQTIKNRLMKRGDKKEEAERRIKQDYQDFKGVENLADRIVYNNENDEFSDVVDKLRSYLEENS</sequence>
<evidence type="ECO:0000313" key="8">
    <source>
        <dbReference type="Proteomes" id="UP000501069"/>
    </source>
</evidence>
<dbReference type="InterPro" id="IPR008145">
    <property type="entry name" value="GK/Ca_channel_bsu"/>
</dbReference>
<evidence type="ECO:0000256" key="3">
    <source>
        <dbReference type="ARBA" id="ARBA00022679"/>
    </source>
</evidence>
<dbReference type="GO" id="GO:0005829">
    <property type="term" value="C:cytosol"/>
    <property type="evidence" value="ECO:0007669"/>
    <property type="project" value="TreeGrafter"/>
</dbReference>
<dbReference type="CDD" id="cd00071">
    <property type="entry name" value="GMPK"/>
    <property type="match status" value="1"/>
</dbReference>
<dbReference type="PROSITE" id="PS50052">
    <property type="entry name" value="GUANYLATE_KINASE_2"/>
    <property type="match status" value="1"/>
</dbReference>
<dbReference type="InterPro" id="IPR008144">
    <property type="entry name" value="Guanylate_kin-like_dom"/>
</dbReference>
<feature type="domain" description="Guanylate kinase-like" evidence="6">
    <location>
        <begin position="1"/>
        <end position="181"/>
    </location>
</feature>
<dbReference type="PANTHER" id="PTHR23117:SF13">
    <property type="entry name" value="GUANYLATE KINASE"/>
    <property type="match status" value="1"/>
</dbReference>
<evidence type="ECO:0000256" key="1">
    <source>
        <dbReference type="ARBA" id="ARBA00003531"/>
    </source>
</evidence>
<proteinExistence type="inferred from homology"/>
<protein>
    <submittedName>
        <fullName evidence="7">Guanylate kinase</fullName>
    </submittedName>
</protein>
<evidence type="ECO:0000256" key="4">
    <source>
        <dbReference type="ARBA" id="ARBA00022777"/>
    </source>
</evidence>
<keyword evidence="4 7" id="KW-0418">Kinase</keyword>
<dbReference type="GeneID" id="57959659"/>
<dbReference type="GO" id="GO:0004385">
    <property type="term" value="F:GMP kinase activity"/>
    <property type="evidence" value="ECO:0007669"/>
    <property type="project" value="UniProtKB-EC"/>
</dbReference>
<dbReference type="Proteomes" id="UP000501069">
    <property type="component" value="Chromosome"/>
</dbReference>
<evidence type="ECO:0000256" key="2">
    <source>
        <dbReference type="ARBA" id="ARBA00005790"/>
    </source>
</evidence>
<evidence type="ECO:0000256" key="5">
    <source>
        <dbReference type="ARBA" id="ARBA00048594"/>
    </source>
</evidence>
<name>A0AAP9LXD7_9FIRM</name>
<dbReference type="InterPro" id="IPR027417">
    <property type="entry name" value="P-loop_NTPase"/>
</dbReference>
<dbReference type="EMBL" id="CP050964">
    <property type="protein sequence ID" value="QIX89222.1"/>
    <property type="molecule type" value="Genomic_DNA"/>
</dbReference>
<dbReference type="SUPFAM" id="SSF52540">
    <property type="entry name" value="P-loop containing nucleoside triphosphate hydrolases"/>
    <property type="match status" value="1"/>
</dbReference>
<dbReference type="PANTHER" id="PTHR23117">
    <property type="entry name" value="GUANYLATE KINASE-RELATED"/>
    <property type="match status" value="1"/>
</dbReference>
<comment type="function">
    <text evidence="1">Essential for recycling GMP and indirectly, cGMP.</text>
</comment>
<dbReference type="Gene3D" id="3.40.50.300">
    <property type="entry name" value="P-loop containing nucleotide triphosphate hydrolases"/>
    <property type="match status" value="1"/>
</dbReference>
<comment type="catalytic activity">
    <reaction evidence="5">
        <text>GMP + ATP = GDP + ADP</text>
        <dbReference type="Rhea" id="RHEA:20780"/>
        <dbReference type="ChEBI" id="CHEBI:30616"/>
        <dbReference type="ChEBI" id="CHEBI:58115"/>
        <dbReference type="ChEBI" id="CHEBI:58189"/>
        <dbReference type="ChEBI" id="CHEBI:456216"/>
        <dbReference type="EC" id="2.7.4.8"/>
    </reaction>
</comment>
<accession>A0AAP9LXD7</accession>
<dbReference type="SMART" id="SM00072">
    <property type="entry name" value="GuKc"/>
    <property type="match status" value="1"/>
</dbReference>
<evidence type="ECO:0000259" key="6">
    <source>
        <dbReference type="PROSITE" id="PS50052"/>
    </source>
</evidence>
<keyword evidence="3" id="KW-0808">Transferase</keyword>
<gene>
    <name evidence="7" type="ORF">FOC47_00655</name>
</gene>
<organism evidence="7 8">
    <name type="scientific">Enterocloster clostridioformis</name>
    <dbReference type="NCBI Taxonomy" id="1531"/>
    <lineage>
        <taxon>Bacteria</taxon>
        <taxon>Bacillati</taxon>
        <taxon>Bacillota</taxon>
        <taxon>Clostridia</taxon>
        <taxon>Lachnospirales</taxon>
        <taxon>Lachnospiraceae</taxon>
        <taxon>Enterocloster</taxon>
    </lineage>
</organism>